<dbReference type="PROSITE" id="PS50005">
    <property type="entry name" value="TPR"/>
    <property type="match status" value="1"/>
</dbReference>
<evidence type="ECO:0000256" key="4">
    <source>
        <dbReference type="ARBA" id="ARBA00022664"/>
    </source>
</evidence>
<keyword evidence="10" id="KW-0802">TPR repeat</keyword>
<dbReference type="EMBL" id="KZ990472">
    <property type="protein sequence ID" value="RKP24063.1"/>
    <property type="molecule type" value="Genomic_DNA"/>
</dbReference>
<reference evidence="13" key="1">
    <citation type="journal article" date="2018" name="Nat. Microbiol.">
        <title>Leveraging single-cell genomics to expand the fungal tree of life.</title>
        <authorList>
            <person name="Ahrendt S.R."/>
            <person name="Quandt C.A."/>
            <person name="Ciobanu D."/>
            <person name="Clum A."/>
            <person name="Salamov A."/>
            <person name="Andreopoulos B."/>
            <person name="Cheng J.F."/>
            <person name="Woyke T."/>
            <person name="Pelin A."/>
            <person name="Henrissat B."/>
            <person name="Reynolds N.K."/>
            <person name="Benny G.L."/>
            <person name="Smith M.E."/>
            <person name="James T.Y."/>
            <person name="Grigoriev I.V."/>
        </authorList>
    </citation>
    <scope>NUCLEOTIDE SEQUENCE [LARGE SCALE GENOMIC DNA]</scope>
    <source>
        <strain evidence="13">Benny S71-1</strain>
    </source>
</reference>
<dbReference type="InterPro" id="IPR011990">
    <property type="entry name" value="TPR-like_helical_dom_sf"/>
</dbReference>
<comment type="function">
    <text evidence="9">Involved in pre-mRNA splicing and cell cycle progression. Required for the spliceosome assembly and initiation of the DNA replication.</text>
</comment>
<evidence type="ECO:0000313" key="12">
    <source>
        <dbReference type="EMBL" id="RKP24063.1"/>
    </source>
</evidence>
<proteinExistence type="inferred from homology"/>
<dbReference type="GO" id="GO:0071007">
    <property type="term" value="C:U2-type catalytic step 2 spliceosome"/>
    <property type="evidence" value="ECO:0007669"/>
    <property type="project" value="TreeGrafter"/>
</dbReference>
<keyword evidence="5" id="KW-0747">Spliceosome</keyword>
<dbReference type="OrthoDB" id="541719at2759"/>
<dbReference type="InterPro" id="IPR019734">
    <property type="entry name" value="TPR_rpt"/>
</dbReference>
<evidence type="ECO:0000313" key="13">
    <source>
        <dbReference type="Proteomes" id="UP000278143"/>
    </source>
</evidence>
<keyword evidence="7" id="KW-0508">mRNA splicing</keyword>
<evidence type="ECO:0000256" key="7">
    <source>
        <dbReference type="ARBA" id="ARBA00023187"/>
    </source>
</evidence>
<feature type="domain" description="Pre-mRNA-splicing factor Syf1-like N-terminal HAT-repeats" evidence="11">
    <location>
        <begin position="305"/>
        <end position="431"/>
    </location>
</feature>
<evidence type="ECO:0000256" key="8">
    <source>
        <dbReference type="ARBA" id="ARBA00023242"/>
    </source>
</evidence>
<dbReference type="PANTHER" id="PTHR11246">
    <property type="entry name" value="PRE-MRNA SPLICING FACTOR"/>
    <property type="match status" value="1"/>
</dbReference>
<dbReference type="AlphaFoldDB" id="A0A4P9YVG9"/>
<gene>
    <name evidence="12" type="ORF">SYNPS1DRAFT_17693</name>
</gene>
<dbReference type="Gene3D" id="1.25.40.10">
    <property type="entry name" value="Tetratricopeptide repeat domain"/>
    <property type="match status" value="3"/>
</dbReference>
<comment type="subunit">
    <text evidence="3">Associated with the spliceosome.</text>
</comment>
<dbReference type="FunFam" id="1.25.40.10:FF:000796">
    <property type="entry name" value="Crooked neck pre-mRNA splicing factor 1"/>
    <property type="match status" value="1"/>
</dbReference>
<comment type="subcellular location">
    <subcellularLocation>
        <location evidence="1">Nucleus</location>
    </subcellularLocation>
</comment>
<feature type="repeat" description="TPR" evidence="10">
    <location>
        <begin position="69"/>
        <end position="102"/>
    </location>
</feature>
<dbReference type="InterPro" id="IPR045075">
    <property type="entry name" value="Syf1-like"/>
</dbReference>
<dbReference type="SMART" id="SM00386">
    <property type="entry name" value="HAT"/>
    <property type="match status" value="10"/>
</dbReference>
<dbReference type="GO" id="GO:0000245">
    <property type="term" value="P:spliceosomal complex assembly"/>
    <property type="evidence" value="ECO:0007669"/>
    <property type="project" value="TreeGrafter"/>
</dbReference>
<feature type="domain" description="Pre-mRNA-splicing factor Syf1-like N-terminal HAT-repeats" evidence="11">
    <location>
        <begin position="57"/>
        <end position="201"/>
    </location>
</feature>
<dbReference type="GO" id="GO:0000974">
    <property type="term" value="C:Prp19 complex"/>
    <property type="evidence" value="ECO:0007669"/>
    <property type="project" value="TreeGrafter"/>
</dbReference>
<dbReference type="Proteomes" id="UP000278143">
    <property type="component" value="Unassembled WGS sequence"/>
</dbReference>
<evidence type="ECO:0000259" key="11">
    <source>
        <dbReference type="Pfam" id="PF23233"/>
    </source>
</evidence>
<dbReference type="SUPFAM" id="SSF48452">
    <property type="entry name" value="TPR-like"/>
    <property type="match status" value="3"/>
</dbReference>
<feature type="non-terminal residue" evidence="12">
    <location>
        <position position="440"/>
    </location>
</feature>
<evidence type="ECO:0000256" key="1">
    <source>
        <dbReference type="ARBA" id="ARBA00004123"/>
    </source>
</evidence>
<evidence type="ECO:0000256" key="9">
    <source>
        <dbReference type="ARBA" id="ARBA00037040"/>
    </source>
</evidence>
<dbReference type="FunFam" id="1.25.40.10:FF:000048">
    <property type="entry name" value="Cell cycle control protein"/>
    <property type="match status" value="1"/>
</dbReference>
<keyword evidence="8" id="KW-0539">Nucleus</keyword>
<dbReference type="InterPro" id="IPR003107">
    <property type="entry name" value="HAT"/>
</dbReference>
<organism evidence="12 13">
    <name type="scientific">Syncephalis pseudoplumigaleata</name>
    <dbReference type="NCBI Taxonomy" id="1712513"/>
    <lineage>
        <taxon>Eukaryota</taxon>
        <taxon>Fungi</taxon>
        <taxon>Fungi incertae sedis</taxon>
        <taxon>Zoopagomycota</taxon>
        <taxon>Zoopagomycotina</taxon>
        <taxon>Zoopagomycetes</taxon>
        <taxon>Zoopagales</taxon>
        <taxon>Piptocephalidaceae</taxon>
        <taxon>Syncephalis</taxon>
    </lineage>
</organism>
<accession>A0A4P9YVG9</accession>
<protein>
    <recommendedName>
        <fullName evidence="11">Pre-mRNA-splicing factor Syf1-like N-terminal HAT-repeats domain-containing protein</fullName>
    </recommendedName>
</protein>
<dbReference type="PANTHER" id="PTHR11246:SF3">
    <property type="entry name" value="CROOKED NECK-LIKE PROTEIN 1"/>
    <property type="match status" value="1"/>
</dbReference>
<keyword evidence="4" id="KW-0507">mRNA processing</keyword>
<evidence type="ECO:0000256" key="6">
    <source>
        <dbReference type="ARBA" id="ARBA00022737"/>
    </source>
</evidence>
<dbReference type="GO" id="GO:0071011">
    <property type="term" value="C:precatalytic spliceosome"/>
    <property type="evidence" value="ECO:0007669"/>
    <property type="project" value="TreeGrafter"/>
</dbReference>
<evidence type="ECO:0000256" key="2">
    <source>
        <dbReference type="ARBA" id="ARBA00008644"/>
    </source>
</evidence>
<dbReference type="InterPro" id="IPR055433">
    <property type="entry name" value="HAT_Syf1-like_N"/>
</dbReference>
<sequence>MDVYVQIKNKNPAPVQITAEQLMREAHEFREVAVAAPRQKITDREELNEYRMQKRKAFEDMVRRNRIHIGTWLNYAAWEQSQEEITRARSIYERALEIDPRNVTLYLKYVEMEMKHRNVNRARNLFDRVVSLLPRVDQFWLKYTYMEEMLGNVNGARQIFERWMQWQPDEAAWMAYAKMEMRYDEVDRARAIYRRFVQVHPMTKNWLKWVKFEEDLSNIDHAREIFDQAFQFLGDDHMDQKLVIAFAKFETKQREYERARAIYKYALERMPKAKSEALYKQYTQFEKRFGDQHEIESVVTAKRRVQYEEQIKENPRNYDTWFDYARLEEEAGDPERARDVYERAIAQIPPSEEKRHWRRYIYLWINYALYEELVTKDYERTRQVYQECLRLIPHKKFTFAKIWLLAAQFEIRRMNIMAARKTLGMAIGKAPKHRLFKGYI</sequence>
<keyword evidence="6" id="KW-0677">Repeat</keyword>
<dbReference type="GO" id="GO:0071014">
    <property type="term" value="C:post-mRNA release spliceosomal complex"/>
    <property type="evidence" value="ECO:0007669"/>
    <property type="project" value="TreeGrafter"/>
</dbReference>
<name>A0A4P9YVG9_9FUNG</name>
<evidence type="ECO:0000256" key="10">
    <source>
        <dbReference type="PROSITE-ProRule" id="PRU00339"/>
    </source>
</evidence>
<evidence type="ECO:0000256" key="3">
    <source>
        <dbReference type="ARBA" id="ARBA00011524"/>
    </source>
</evidence>
<dbReference type="Pfam" id="PF23233">
    <property type="entry name" value="HAT_Syf1_CNRKL1_N"/>
    <property type="match status" value="2"/>
</dbReference>
<evidence type="ECO:0000256" key="5">
    <source>
        <dbReference type="ARBA" id="ARBA00022728"/>
    </source>
</evidence>
<keyword evidence="13" id="KW-1185">Reference proteome</keyword>
<comment type="similarity">
    <text evidence="2">Belongs to the crooked-neck family.</text>
</comment>